<gene>
    <name evidence="3" type="ORF">DES38_104148</name>
</gene>
<dbReference type="GO" id="GO:0035438">
    <property type="term" value="F:cyclic-di-GMP binding"/>
    <property type="evidence" value="ECO:0007669"/>
    <property type="project" value="InterPro"/>
</dbReference>
<keyword evidence="3" id="KW-0966">Cell projection</keyword>
<dbReference type="InterPro" id="IPR009875">
    <property type="entry name" value="PilZ_domain"/>
</dbReference>
<evidence type="ECO:0000313" key="3">
    <source>
        <dbReference type="EMBL" id="PXW91715.1"/>
    </source>
</evidence>
<dbReference type="EMBL" id="QJJR01000004">
    <property type="protein sequence ID" value="PXW91715.1"/>
    <property type="molecule type" value="Genomic_DNA"/>
</dbReference>
<sequence>MIKIGTTLTLEQRNKEDEVTRFKCRIVEHQGHTLYIDYPINVQSGRTDVFPKGTTFEAFYVGEQEAVFHFSTEIKGRKKANLPMLLLHFDEKKMKKIQRREYVRVDANIDIALEDQGMEIPSFSTLTSDISGGGVAVNLKDGIKVKPGTTFKTVLVLRTGPTEYHYIYATTEAIRTQQKKDHRTATLSMKFTDIDEKDRQKIIQYCFETQLKNRRQTNR</sequence>
<dbReference type="Proteomes" id="UP000247922">
    <property type="component" value="Unassembled WGS sequence"/>
</dbReference>
<dbReference type="OrthoDB" id="1951449at2"/>
<evidence type="ECO:0000259" key="2">
    <source>
        <dbReference type="Pfam" id="PF12945"/>
    </source>
</evidence>
<accession>A0A2V3WHC4</accession>
<feature type="domain" description="Type III secretion system flagellar brake protein YcgR PilZN" evidence="2">
    <location>
        <begin position="3"/>
        <end position="88"/>
    </location>
</feature>
<name>A0A2V3WHC4_9BACI</name>
<dbReference type="InterPro" id="IPR009926">
    <property type="entry name" value="T3SS_YcgR_PilZN"/>
</dbReference>
<dbReference type="Gene3D" id="2.40.10.220">
    <property type="entry name" value="predicted glycosyltransferase like domains"/>
    <property type="match status" value="1"/>
</dbReference>
<dbReference type="RefSeq" id="WP_110251014.1">
    <property type="nucleotide sequence ID" value="NZ_QJJR01000004.1"/>
</dbReference>
<feature type="domain" description="PilZ" evidence="1">
    <location>
        <begin position="98"/>
        <end position="208"/>
    </location>
</feature>
<evidence type="ECO:0000313" key="4">
    <source>
        <dbReference type="Proteomes" id="UP000247922"/>
    </source>
</evidence>
<keyword evidence="3" id="KW-0969">Cilium</keyword>
<keyword evidence="4" id="KW-1185">Reference proteome</keyword>
<protein>
    <submittedName>
        <fullName evidence="3">C-di-GMP-binding flagellar brake protein YcgR</fullName>
    </submittedName>
</protein>
<keyword evidence="3" id="KW-0282">Flagellum</keyword>
<evidence type="ECO:0000259" key="1">
    <source>
        <dbReference type="Pfam" id="PF07238"/>
    </source>
</evidence>
<proteinExistence type="predicted"/>
<organism evidence="3 4">
    <name type="scientific">Streptohalobacillus salinus</name>
    <dbReference type="NCBI Taxonomy" id="621096"/>
    <lineage>
        <taxon>Bacteria</taxon>
        <taxon>Bacillati</taxon>
        <taxon>Bacillota</taxon>
        <taxon>Bacilli</taxon>
        <taxon>Bacillales</taxon>
        <taxon>Bacillaceae</taxon>
        <taxon>Streptohalobacillus</taxon>
    </lineage>
</organism>
<reference evidence="3 4" key="1">
    <citation type="submission" date="2018-05" db="EMBL/GenBank/DDBJ databases">
        <title>Genomic Encyclopedia of Type Strains, Phase IV (KMG-IV): sequencing the most valuable type-strain genomes for metagenomic binning, comparative biology and taxonomic classification.</title>
        <authorList>
            <person name="Goeker M."/>
        </authorList>
    </citation>
    <scope>NUCLEOTIDE SEQUENCE [LARGE SCALE GENOMIC DNA]</scope>
    <source>
        <strain evidence="3 4">DSM 22440</strain>
    </source>
</reference>
<dbReference type="Pfam" id="PF07238">
    <property type="entry name" value="PilZ"/>
    <property type="match status" value="1"/>
</dbReference>
<dbReference type="AlphaFoldDB" id="A0A2V3WHC4"/>
<comment type="caution">
    <text evidence="3">The sequence shown here is derived from an EMBL/GenBank/DDBJ whole genome shotgun (WGS) entry which is preliminary data.</text>
</comment>
<dbReference type="Pfam" id="PF12945">
    <property type="entry name" value="PilZNR"/>
    <property type="match status" value="1"/>
</dbReference>